<keyword evidence="4" id="KW-1185">Reference proteome</keyword>
<proteinExistence type="predicted"/>
<dbReference type="PRINTS" id="PR00019">
    <property type="entry name" value="LEURICHRPT"/>
</dbReference>
<dbReference type="PANTHER" id="PTHR48051:SF46">
    <property type="entry name" value="LEUCINE RICH REPEAT-CONTAINING DOMAIN PROTEIN"/>
    <property type="match status" value="1"/>
</dbReference>
<gene>
    <name evidence="3" type="ORF">P879_07331</name>
</gene>
<protein>
    <recommendedName>
        <fullName evidence="5">Leucine-rich repeat-containing protein 58</fullName>
    </recommendedName>
</protein>
<dbReference type="InterPro" id="IPR032675">
    <property type="entry name" value="LRR_dom_sf"/>
</dbReference>
<dbReference type="SUPFAM" id="SSF52058">
    <property type="entry name" value="L domain-like"/>
    <property type="match status" value="1"/>
</dbReference>
<dbReference type="SMART" id="SM00369">
    <property type="entry name" value="LRR_TYP"/>
    <property type="match status" value="6"/>
</dbReference>
<evidence type="ECO:0000313" key="4">
    <source>
        <dbReference type="Proteomes" id="UP000699462"/>
    </source>
</evidence>
<accession>A0A8T0DKD7</accession>
<keyword evidence="1" id="KW-0433">Leucine-rich repeat</keyword>
<evidence type="ECO:0000256" key="2">
    <source>
        <dbReference type="ARBA" id="ARBA00022737"/>
    </source>
</evidence>
<dbReference type="InterPro" id="IPR001611">
    <property type="entry name" value="Leu-rich_rpt"/>
</dbReference>
<dbReference type="GO" id="GO:0005737">
    <property type="term" value="C:cytoplasm"/>
    <property type="evidence" value="ECO:0007669"/>
    <property type="project" value="TreeGrafter"/>
</dbReference>
<name>A0A8T0DKD7_9TREM</name>
<keyword evidence="2" id="KW-0677">Repeat</keyword>
<dbReference type="PROSITE" id="PS51450">
    <property type="entry name" value="LRR"/>
    <property type="match status" value="2"/>
</dbReference>
<evidence type="ECO:0000313" key="3">
    <source>
        <dbReference type="EMBL" id="KAF8567762.1"/>
    </source>
</evidence>
<dbReference type="Proteomes" id="UP000699462">
    <property type="component" value="Unassembled WGS sequence"/>
</dbReference>
<reference evidence="3 4" key="1">
    <citation type="submission" date="2019-07" db="EMBL/GenBank/DDBJ databases">
        <title>Annotation for the trematode Paragonimus westermani.</title>
        <authorList>
            <person name="Choi Y.-J."/>
        </authorList>
    </citation>
    <scope>NUCLEOTIDE SEQUENCE [LARGE SCALE GENOMIC DNA]</scope>
    <source>
        <strain evidence="3">180907_Pwestermani</strain>
    </source>
</reference>
<dbReference type="InterPro" id="IPR050216">
    <property type="entry name" value="LRR_domain-containing"/>
</dbReference>
<comment type="caution">
    <text evidence="3">The sequence shown here is derived from an EMBL/GenBank/DDBJ whole genome shotgun (WGS) entry which is preliminary data.</text>
</comment>
<dbReference type="OrthoDB" id="1053178at2759"/>
<dbReference type="AlphaFoldDB" id="A0A8T0DKD7"/>
<dbReference type="Gene3D" id="3.80.10.10">
    <property type="entry name" value="Ribonuclease Inhibitor"/>
    <property type="match status" value="2"/>
</dbReference>
<dbReference type="Pfam" id="PF13855">
    <property type="entry name" value="LRR_8"/>
    <property type="match status" value="2"/>
</dbReference>
<evidence type="ECO:0008006" key="5">
    <source>
        <dbReference type="Google" id="ProtNLM"/>
    </source>
</evidence>
<organism evidence="3 4">
    <name type="scientific">Paragonimus westermani</name>
    <dbReference type="NCBI Taxonomy" id="34504"/>
    <lineage>
        <taxon>Eukaryota</taxon>
        <taxon>Metazoa</taxon>
        <taxon>Spiralia</taxon>
        <taxon>Lophotrochozoa</taxon>
        <taxon>Platyhelminthes</taxon>
        <taxon>Trematoda</taxon>
        <taxon>Digenea</taxon>
        <taxon>Plagiorchiida</taxon>
        <taxon>Troglotremata</taxon>
        <taxon>Troglotrematidae</taxon>
        <taxon>Paragonimus</taxon>
    </lineage>
</organism>
<dbReference type="InterPro" id="IPR003591">
    <property type="entry name" value="Leu-rich_rpt_typical-subtyp"/>
</dbReference>
<dbReference type="PANTHER" id="PTHR48051">
    <property type="match status" value="1"/>
</dbReference>
<dbReference type="SMART" id="SM00364">
    <property type="entry name" value="LRR_BAC"/>
    <property type="match status" value="4"/>
</dbReference>
<sequence>MPTTLVDLSNKDDPILVVAQLSRFLEDVSDNQENVVYAINLSGNRLEQLPKEWLPTLATKLHSLDVSNNRLTGLHELGDLEALEELDVHNNMLGDALEVALWTAVYVSKSPSICRLKTLNVAGNGLVKFPSSALHAVHLSKLHLGGNRISFLPTEVSCLKQLELFYIGGNRLRSVPDELGQLTKLTNLNLSDNVLESVPASLGKLTRLRCLALHGNRLLTLPSEIIQLVNLEVISLRNNPLVVAFARKSDWNVPTLMELSGRRCLQLVESNHQIEEAFIAYPPWVRHYLSSASRCENPACSGVYFSSCVESVKFVDFCGRYRLPFAQFLCSPQCTVSTTNSETESDGSEPDVTSQLEDQSVGRLVRDFELDQIQVRRVLIG</sequence>
<evidence type="ECO:0000256" key="1">
    <source>
        <dbReference type="ARBA" id="ARBA00022614"/>
    </source>
</evidence>
<dbReference type="EMBL" id="JTDF01003493">
    <property type="protein sequence ID" value="KAF8567762.1"/>
    <property type="molecule type" value="Genomic_DNA"/>
</dbReference>